<feature type="transmembrane region" description="Helical" evidence="5">
    <location>
        <begin position="127"/>
        <end position="148"/>
    </location>
</feature>
<dbReference type="InterPro" id="IPR035952">
    <property type="entry name" value="Rhomboid-like_sf"/>
</dbReference>
<dbReference type="RefSeq" id="WP_015358204.1">
    <property type="nucleotide sequence ID" value="NZ_CP014672.1"/>
</dbReference>
<feature type="transmembrane region" description="Helical" evidence="5">
    <location>
        <begin position="101"/>
        <end position="120"/>
    </location>
</feature>
<evidence type="ECO:0000313" key="8">
    <source>
        <dbReference type="Proteomes" id="UP000092971"/>
    </source>
</evidence>
<feature type="transmembrane region" description="Helical" evidence="5">
    <location>
        <begin position="61"/>
        <end position="86"/>
    </location>
</feature>
<sequence>MRLLDKLERKYGKYAIKGLMTYIFIGNLAVFILDYLMPSLNITGKLALIPYYISRGQIWRLVTYVFIPPRSSIIFIFFVLYFYYFIGNSLEGLWGSFRLNVYYFVGMIGTTIAGYLTGYSDATHLNLSLFLAFAYLFPDYEVLLFFIIPVKVKYLAWLDWAFIAFSVIFGSIGMKIVAIVSVLNYLLFFGPDIIDRIRLRRKVYINRKNFYRQIEEARRANRDNMRD</sequence>
<dbReference type="GO" id="GO:0004252">
    <property type="term" value="F:serine-type endopeptidase activity"/>
    <property type="evidence" value="ECO:0007669"/>
    <property type="project" value="InterPro"/>
</dbReference>
<dbReference type="EMBL" id="CP014672">
    <property type="protein sequence ID" value="ANW97938.1"/>
    <property type="molecule type" value="Genomic_DNA"/>
</dbReference>
<dbReference type="Proteomes" id="UP000092971">
    <property type="component" value="Chromosome"/>
</dbReference>
<evidence type="ECO:0000256" key="3">
    <source>
        <dbReference type="ARBA" id="ARBA00022989"/>
    </source>
</evidence>
<protein>
    <recommendedName>
        <fullName evidence="6">Peptidase S54 rhomboid domain-containing protein</fullName>
    </recommendedName>
</protein>
<evidence type="ECO:0000256" key="1">
    <source>
        <dbReference type="ARBA" id="ARBA00004141"/>
    </source>
</evidence>
<dbReference type="InterPro" id="IPR022764">
    <property type="entry name" value="Peptidase_S54_rhomboid_dom"/>
</dbReference>
<dbReference type="AlphaFoldDB" id="A0A1B1YB14"/>
<comment type="subcellular location">
    <subcellularLocation>
        <location evidence="1">Membrane</location>
        <topology evidence="1">Multi-pass membrane protein</topology>
    </subcellularLocation>
</comment>
<evidence type="ECO:0000256" key="4">
    <source>
        <dbReference type="ARBA" id="ARBA00023136"/>
    </source>
</evidence>
<gene>
    <name evidence="7" type="ORF">CSTERTH_02235</name>
</gene>
<dbReference type="Pfam" id="PF01694">
    <property type="entry name" value="Rhomboid"/>
    <property type="match status" value="1"/>
</dbReference>
<name>A0A1B1YB14_THEST</name>
<feature type="transmembrane region" description="Helical" evidence="5">
    <location>
        <begin position="160"/>
        <end position="188"/>
    </location>
</feature>
<keyword evidence="3 5" id="KW-1133">Transmembrane helix</keyword>
<reference evidence="7 8" key="1">
    <citation type="submission" date="2016-02" db="EMBL/GenBank/DDBJ databases">
        <title>Comparison of Clostridium stercorarium subspecies using comparative genomics and transcriptomics.</title>
        <authorList>
            <person name="Schellenberg J."/>
            <person name="Thallinger G."/>
            <person name="Levin D.B."/>
            <person name="Zhang X."/>
            <person name="Alvare G."/>
            <person name="Fristensky B."/>
            <person name="Sparling R."/>
        </authorList>
    </citation>
    <scope>NUCLEOTIDE SEQUENCE [LARGE SCALE GENOMIC DNA]</scope>
    <source>
        <strain evidence="7 8">DSM 2910</strain>
    </source>
</reference>
<feature type="domain" description="Peptidase S54 rhomboid" evidence="6">
    <location>
        <begin position="55"/>
        <end position="162"/>
    </location>
</feature>
<dbReference type="Gene3D" id="1.20.1540.10">
    <property type="entry name" value="Rhomboid-like"/>
    <property type="match status" value="1"/>
</dbReference>
<evidence type="ECO:0000313" key="7">
    <source>
        <dbReference type="EMBL" id="ANW97938.1"/>
    </source>
</evidence>
<dbReference type="OrthoDB" id="9778756at2"/>
<feature type="transmembrane region" description="Helical" evidence="5">
    <location>
        <begin position="20"/>
        <end position="40"/>
    </location>
</feature>
<keyword evidence="4 5" id="KW-0472">Membrane</keyword>
<evidence type="ECO:0000256" key="5">
    <source>
        <dbReference type="SAM" id="Phobius"/>
    </source>
</evidence>
<evidence type="ECO:0000256" key="2">
    <source>
        <dbReference type="ARBA" id="ARBA00022692"/>
    </source>
</evidence>
<dbReference type="GO" id="GO:0016020">
    <property type="term" value="C:membrane"/>
    <property type="evidence" value="ECO:0007669"/>
    <property type="project" value="UniProtKB-SubCell"/>
</dbReference>
<proteinExistence type="predicted"/>
<accession>A0A1B1YB14</accession>
<organism evidence="7 8">
    <name type="scientific">Thermoclostridium stercorarium subsp. thermolacticum DSM 2910</name>
    <dbReference type="NCBI Taxonomy" id="1121336"/>
    <lineage>
        <taxon>Bacteria</taxon>
        <taxon>Bacillati</taxon>
        <taxon>Bacillota</taxon>
        <taxon>Clostridia</taxon>
        <taxon>Eubacteriales</taxon>
        <taxon>Oscillospiraceae</taxon>
        <taxon>Thermoclostridium</taxon>
    </lineage>
</organism>
<keyword evidence="2 5" id="KW-0812">Transmembrane</keyword>
<dbReference type="SUPFAM" id="SSF144091">
    <property type="entry name" value="Rhomboid-like"/>
    <property type="match status" value="1"/>
</dbReference>
<evidence type="ECO:0000259" key="6">
    <source>
        <dbReference type="Pfam" id="PF01694"/>
    </source>
</evidence>